<keyword evidence="1" id="KW-0472">Membrane</keyword>
<organism evidence="2 3">
    <name type="scientific">Phytomonospora endophytica</name>
    <dbReference type="NCBI Taxonomy" id="714109"/>
    <lineage>
        <taxon>Bacteria</taxon>
        <taxon>Bacillati</taxon>
        <taxon>Actinomycetota</taxon>
        <taxon>Actinomycetes</taxon>
        <taxon>Micromonosporales</taxon>
        <taxon>Micromonosporaceae</taxon>
        <taxon>Phytomonospora</taxon>
    </lineage>
</organism>
<sequence length="122" mass="13124">METLRLILRYAHLIGFAVLLGGAIVQYFGGKFRVNSTMAWGATIQLVTGILLSAPLGRDEADKPDPAKLAVKGVVALLIGIMVLVPYFRKRKGPEGAIVHKGHFLGIVVLTLGNAAVATFWR</sequence>
<dbReference type="Proteomes" id="UP000548476">
    <property type="component" value="Unassembled WGS sequence"/>
</dbReference>
<accession>A0A841FAQ9</accession>
<dbReference type="RefSeq" id="WP_184786217.1">
    <property type="nucleotide sequence ID" value="NZ_BONT01000115.1"/>
</dbReference>
<evidence type="ECO:0008006" key="4">
    <source>
        <dbReference type="Google" id="ProtNLM"/>
    </source>
</evidence>
<evidence type="ECO:0000313" key="3">
    <source>
        <dbReference type="Proteomes" id="UP000548476"/>
    </source>
</evidence>
<protein>
    <recommendedName>
        <fullName evidence="4">Integral membrane protein</fullName>
    </recommendedName>
</protein>
<keyword evidence="1" id="KW-0812">Transmembrane</keyword>
<gene>
    <name evidence="2" type="ORF">HNR73_001193</name>
</gene>
<keyword evidence="3" id="KW-1185">Reference proteome</keyword>
<comment type="caution">
    <text evidence="2">The sequence shown here is derived from an EMBL/GenBank/DDBJ whole genome shotgun (WGS) entry which is preliminary data.</text>
</comment>
<dbReference type="AlphaFoldDB" id="A0A841FAQ9"/>
<feature type="transmembrane region" description="Helical" evidence="1">
    <location>
        <begin position="40"/>
        <end position="57"/>
    </location>
</feature>
<dbReference type="EMBL" id="JACHGT010000002">
    <property type="protein sequence ID" value="MBB6033346.1"/>
    <property type="molecule type" value="Genomic_DNA"/>
</dbReference>
<feature type="transmembrane region" description="Helical" evidence="1">
    <location>
        <begin position="103"/>
        <end position="121"/>
    </location>
</feature>
<evidence type="ECO:0000313" key="2">
    <source>
        <dbReference type="EMBL" id="MBB6033346.1"/>
    </source>
</evidence>
<feature type="transmembrane region" description="Helical" evidence="1">
    <location>
        <begin position="7"/>
        <end position="28"/>
    </location>
</feature>
<evidence type="ECO:0000256" key="1">
    <source>
        <dbReference type="SAM" id="Phobius"/>
    </source>
</evidence>
<keyword evidence="1" id="KW-1133">Transmembrane helix</keyword>
<proteinExistence type="predicted"/>
<name>A0A841FAQ9_9ACTN</name>
<feature type="transmembrane region" description="Helical" evidence="1">
    <location>
        <begin position="69"/>
        <end position="88"/>
    </location>
</feature>
<reference evidence="2 3" key="1">
    <citation type="submission" date="2020-08" db="EMBL/GenBank/DDBJ databases">
        <title>Genomic Encyclopedia of Type Strains, Phase IV (KMG-IV): sequencing the most valuable type-strain genomes for metagenomic binning, comparative biology and taxonomic classification.</title>
        <authorList>
            <person name="Goeker M."/>
        </authorList>
    </citation>
    <scope>NUCLEOTIDE SEQUENCE [LARGE SCALE GENOMIC DNA]</scope>
    <source>
        <strain evidence="2 3">YIM 65646</strain>
    </source>
</reference>